<keyword evidence="1" id="KW-0472">Membrane</keyword>
<evidence type="ECO:0000313" key="2">
    <source>
        <dbReference type="EMBL" id="KND86791.1"/>
    </source>
</evidence>
<protein>
    <submittedName>
        <fullName evidence="2">Na(+)/H(+) antiporter 2</fullName>
    </submittedName>
</protein>
<proteinExistence type="predicted"/>
<dbReference type="GO" id="GO:0042391">
    <property type="term" value="P:regulation of membrane potential"/>
    <property type="evidence" value="ECO:0007669"/>
    <property type="project" value="InterPro"/>
</dbReference>
<gene>
    <name evidence="2" type="ORF">TOPH_08559</name>
</gene>
<dbReference type="OrthoDB" id="5327978at2759"/>
<feature type="transmembrane region" description="Helical" evidence="1">
    <location>
        <begin position="89"/>
        <end position="107"/>
    </location>
</feature>
<dbReference type="GO" id="GO:0015385">
    <property type="term" value="F:sodium:proton antiporter activity"/>
    <property type="evidence" value="ECO:0007669"/>
    <property type="project" value="InterPro"/>
</dbReference>
<dbReference type="GO" id="GO:0120029">
    <property type="term" value="P:proton export across plasma membrane"/>
    <property type="evidence" value="ECO:0007669"/>
    <property type="project" value="InterPro"/>
</dbReference>
<keyword evidence="1" id="KW-1133">Transmembrane helix</keyword>
<reference evidence="2 3" key="1">
    <citation type="journal article" date="2015" name="BMC Genomics">
        <title>The genome of the truffle-parasite Tolypocladium ophioglossoides and the evolution of antifungal peptaibiotics.</title>
        <authorList>
            <person name="Quandt C.A."/>
            <person name="Bushley K.E."/>
            <person name="Spatafora J.W."/>
        </authorList>
    </citation>
    <scope>NUCLEOTIDE SEQUENCE [LARGE SCALE GENOMIC DNA]</scope>
    <source>
        <strain evidence="2 3">CBS 100239</strain>
    </source>
</reference>
<keyword evidence="1" id="KW-0812">Transmembrane</keyword>
<accession>A0A0L0MYC9</accession>
<evidence type="ECO:0000313" key="3">
    <source>
        <dbReference type="Proteomes" id="UP000036947"/>
    </source>
</evidence>
<dbReference type="InterPro" id="IPR004712">
    <property type="entry name" value="Na+/H+_antiporter_fungi"/>
</dbReference>
<dbReference type="EMBL" id="LFRF01000048">
    <property type="protein sequence ID" value="KND86791.1"/>
    <property type="molecule type" value="Genomic_DNA"/>
</dbReference>
<dbReference type="AlphaFoldDB" id="A0A0L0MYC9"/>
<organism evidence="2 3">
    <name type="scientific">Tolypocladium ophioglossoides (strain CBS 100239)</name>
    <name type="common">Snaketongue truffleclub</name>
    <name type="synonym">Elaphocordyceps ophioglossoides</name>
    <dbReference type="NCBI Taxonomy" id="1163406"/>
    <lineage>
        <taxon>Eukaryota</taxon>
        <taxon>Fungi</taxon>
        <taxon>Dikarya</taxon>
        <taxon>Ascomycota</taxon>
        <taxon>Pezizomycotina</taxon>
        <taxon>Sordariomycetes</taxon>
        <taxon>Hypocreomycetidae</taxon>
        <taxon>Hypocreales</taxon>
        <taxon>Ophiocordycipitaceae</taxon>
        <taxon>Tolypocladium</taxon>
    </lineage>
</organism>
<keyword evidence="3" id="KW-1185">Reference proteome</keyword>
<dbReference type="GO" id="GO:0005886">
    <property type="term" value="C:plasma membrane"/>
    <property type="evidence" value="ECO:0007669"/>
    <property type="project" value="InterPro"/>
</dbReference>
<dbReference type="GO" id="GO:0036376">
    <property type="term" value="P:sodium ion export across plasma membrane"/>
    <property type="evidence" value="ECO:0007669"/>
    <property type="project" value="InterPro"/>
</dbReference>
<evidence type="ECO:0000256" key="1">
    <source>
        <dbReference type="SAM" id="Phobius"/>
    </source>
</evidence>
<dbReference type="Proteomes" id="UP000036947">
    <property type="component" value="Unassembled WGS sequence"/>
</dbReference>
<dbReference type="STRING" id="1163406.A0A0L0MYC9"/>
<feature type="transmembrane region" description="Helical" evidence="1">
    <location>
        <begin position="54"/>
        <end position="77"/>
    </location>
</feature>
<dbReference type="PANTHER" id="PTHR31382">
    <property type="entry name" value="NA(+)/H(+) ANTIPORTER"/>
    <property type="match status" value="1"/>
</dbReference>
<name>A0A0L0MYC9_TOLOC</name>
<sequence length="233" mass="25788">MINWDGENLAEAERRHDQVNSCINVLPNFGGFMYVGIIMPWSEFNDPDGTGLTYGRLILLGVLVLLFRRIPAILLSYKLMLAVVKGWREALFMDYFGPIVVGAVFYLEHSRHLFPKLGEGDEETNLAKAIGPVVYWLVLFSIVVHGVSIPALNLIYTYMGVKPIQEDAVEIRRASMGAATPVNAVPGDKDTFIAYNRFGRPVFDPSTLPVAREQNYAYPGCANDSMCPSPGGV</sequence>
<comment type="caution">
    <text evidence="2">The sequence shown here is derived from an EMBL/GenBank/DDBJ whole genome shotgun (WGS) entry which is preliminary data.</text>
</comment>
<dbReference type="PANTHER" id="PTHR31382:SF3">
    <property type="entry name" value="SODIUM ION_PROTON EXCHANGER (EUROFUNG)"/>
    <property type="match status" value="1"/>
</dbReference>
<feature type="transmembrane region" description="Helical" evidence="1">
    <location>
        <begin position="21"/>
        <end position="42"/>
    </location>
</feature>
<feature type="transmembrane region" description="Helical" evidence="1">
    <location>
        <begin position="133"/>
        <end position="156"/>
    </location>
</feature>